<feature type="transmembrane region" description="Helical" evidence="7">
    <location>
        <begin position="293"/>
        <end position="313"/>
    </location>
</feature>
<dbReference type="InterPro" id="IPR050794">
    <property type="entry name" value="CPA2_transporter"/>
</dbReference>
<feature type="transmembrane region" description="Helical" evidence="7">
    <location>
        <begin position="319"/>
        <end position="339"/>
    </location>
</feature>
<feature type="transmembrane region" description="Helical" evidence="7">
    <location>
        <begin position="37"/>
        <end position="59"/>
    </location>
</feature>
<keyword evidence="4 7" id="KW-1133">Transmembrane helix</keyword>
<dbReference type="PANTHER" id="PTHR32468:SF0">
    <property type="entry name" value="K(+)_H(+) ANTIPORTER 1"/>
    <property type="match status" value="1"/>
</dbReference>
<evidence type="ECO:0000256" key="2">
    <source>
        <dbReference type="ARBA" id="ARBA00022448"/>
    </source>
</evidence>
<evidence type="ECO:0000313" key="9">
    <source>
        <dbReference type="EMBL" id="SEK86490.1"/>
    </source>
</evidence>
<feature type="transmembrane region" description="Helical" evidence="7">
    <location>
        <begin position="6"/>
        <end position="25"/>
    </location>
</feature>
<organism evidence="9 10">
    <name type="scientific">Streptacidiphilus jiangxiensis</name>
    <dbReference type="NCBI Taxonomy" id="235985"/>
    <lineage>
        <taxon>Bacteria</taxon>
        <taxon>Bacillati</taxon>
        <taxon>Actinomycetota</taxon>
        <taxon>Actinomycetes</taxon>
        <taxon>Kitasatosporales</taxon>
        <taxon>Streptomycetaceae</taxon>
        <taxon>Streptacidiphilus</taxon>
    </lineage>
</organism>
<dbReference type="eggNOG" id="COG0475">
    <property type="taxonomic scope" value="Bacteria"/>
</dbReference>
<keyword evidence="10" id="KW-1185">Reference proteome</keyword>
<evidence type="ECO:0000313" key="10">
    <source>
        <dbReference type="Proteomes" id="UP000183015"/>
    </source>
</evidence>
<dbReference type="Gene3D" id="1.20.1530.20">
    <property type="match status" value="1"/>
</dbReference>
<evidence type="ECO:0000259" key="8">
    <source>
        <dbReference type="Pfam" id="PF00999"/>
    </source>
</evidence>
<dbReference type="GO" id="GO:0015297">
    <property type="term" value="F:antiporter activity"/>
    <property type="evidence" value="ECO:0007669"/>
    <property type="project" value="InterPro"/>
</dbReference>
<feature type="transmembrane region" description="Helical" evidence="7">
    <location>
        <begin position="257"/>
        <end position="273"/>
    </location>
</feature>
<feature type="transmembrane region" description="Helical" evidence="7">
    <location>
        <begin position="383"/>
        <end position="404"/>
    </location>
</feature>
<feature type="transmembrane region" description="Helical" evidence="7">
    <location>
        <begin position="71"/>
        <end position="91"/>
    </location>
</feature>
<evidence type="ECO:0000256" key="7">
    <source>
        <dbReference type="SAM" id="Phobius"/>
    </source>
</evidence>
<accession>A0A1H7KIY9</accession>
<dbReference type="AlphaFoldDB" id="A0A1H7KIY9"/>
<name>A0A1H7KIY9_STRJI</name>
<feature type="transmembrane region" description="Helical" evidence="7">
    <location>
        <begin position="171"/>
        <end position="197"/>
    </location>
</feature>
<dbReference type="InterPro" id="IPR006153">
    <property type="entry name" value="Cation/H_exchanger_TM"/>
</dbReference>
<keyword evidence="5" id="KW-0406">Ion transport</keyword>
<gene>
    <name evidence="9" type="ORF">SAMN05414137_10461</name>
</gene>
<feature type="transmembrane region" description="Helical" evidence="7">
    <location>
        <begin position="139"/>
        <end position="159"/>
    </location>
</feature>
<dbReference type="STRING" id="235985.SAMN05414137_10461"/>
<feature type="transmembrane region" description="Helical" evidence="7">
    <location>
        <begin position="203"/>
        <end position="225"/>
    </location>
</feature>
<evidence type="ECO:0000256" key="1">
    <source>
        <dbReference type="ARBA" id="ARBA00004141"/>
    </source>
</evidence>
<evidence type="ECO:0000256" key="4">
    <source>
        <dbReference type="ARBA" id="ARBA00022989"/>
    </source>
</evidence>
<feature type="domain" description="Cation/H+ exchanger transmembrane" evidence="8">
    <location>
        <begin position="20"/>
        <end position="403"/>
    </location>
</feature>
<protein>
    <submittedName>
        <fullName evidence="9">Kef-type K+ transport system, membrane component KefB</fullName>
    </submittedName>
</protein>
<dbReference type="GO" id="GO:0016020">
    <property type="term" value="C:membrane"/>
    <property type="evidence" value="ECO:0007669"/>
    <property type="project" value="UniProtKB-SubCell"/>
</dbReference>
<dbReference type="OrthoDB" id="9793589at2"/>
<dbReference type="RefSeq" id="WP_082014652.1">
    <property type="nucleotide sequence ID" value="NZ_BBPN01000001.1"/>
</dbReference>
<keyword evidence="3 7" id="KW-0812">Transmembrane</keyword>
<dbReference type="Pfam" id="PF00999">
    <property type="entry name" value="Na_H_Exchanger"/>
    <property type="match status" value="1"/>
</dbReference>
<dbReference type="EMBL" id="FOAZ01000004">
    <property type="protein sequence ID" value="SEK86490.1"/>
    <property type="molecule type" value="Genomic_DNA"/>
</dbReference>
<sequence length="431" mass="44701">MSAPLAPETVAIADVAVVLLVALLVGRFTRRLHQPPVVAEILTGILLGPSLLGLLPGHLPAHLFPDQSRSLLNGIAQVGLVVFMFLAGWELDLRSLRGRGRWLGATAGLTMAVPFAVGAGAGALLVGGFGPKGVSHGDFVLYLATAFSITAFPVLARVLRDNGLSRSRVGNLAMACAAVGDVLAWCLLVLVVALVSAKGQSQFWTVLAETAGYGLVLVVVVRPLLSRLVDRAGARGGYGTLFTATAAGLMLSAYATGWIGIHTIFGAFAFGLVMPRRPATELHEQLGVPMERLAALLLPVYFVVTGLSVDVSALGGRGLVALLVVLAAAVSGKAVGAVVPVRLSGLGWRESLAFGALMNTRGLTELVVLGIGRQLGLITGEMFTIMVLMALLTTAMAGPLLRALRMVPAAVPGRAEAETVTDRQPRPAAVK</sequence>
<dbReference type="Proteomes" id="UP000183015">
    <property type="component" value="Unassembled WGS sequence"/>
</dbReference>
<reference evidence="10" key="1">
    <citation type="submission" date="2016-10" db="EMBL/GenBank/DDBJ databases">
        <authorList>
            <person name="Varghese N."/>
        </authorList>
    </citation>
    <scope>NUCLEOTIDE SEQUENCE [LARGE SCALE GENOMIC DNA]</scope>
    <source>
        <strain evidence="10">DSM 45096 / BCRC 16803 / CGMCC 4.1857 / CIP 109030 / JCM 12277 / KCTC 19219 / NBRC 100920 / 33214</strain>
    </source>
</reference>
<keyword evidence="2" id="KW-0813">Transport</keyword>
<keyword evidence="6 7" id="KW-0472">Membrane</keyword>
<dbReference type="GO" id="GO:1902600">
    <property type="term" value="P:proton transmembrane transport"/>
    <property type="evidence" value="ECO:0007669"/>
    <property type="project" value="InterPro"/>
</dbReference>
<dbReference type="PANTHER" id="PTHR32468">
    <property type="entry name" value="CATION/H + ANTIPORTER"/>
    <property type="match status" value="1"/>
</dbReference>
<evidence type="ECO:0000256" key="5">
    <source>
        <dbReference type="ARBA" id="ARBA00023065"/>
    </source>
</evidence>
<proteinExistence type="predicted"/>
<dbReference type="InterPro" id="IPR038770">
    <property type="entry name" value="Na+/solute_symporter_sf"/>
</dbReference>
<feature type="transmembrane region" description="Helical" evidence="7">
    <location>
        <begin position="103"/>
        <end position="127"/>
    </location>
</feature>
<comment type="subcellular location">
    <subcellularLocation>
        <location evidence="1">Membrane</location>
        <topology evidence="1">Multi-pass membrane protein</topology>
    </subcellularLocation>
</comment>
<evidence type="ECO:0000256" key="3">
    <source>
        <dbReference type="ARBA" id="ARBA00022692"/>
    </source>
</evidence>
<evidence type="ECO:0000256" key="6">
    <source>
        <dbReference type="ARBA" id="ARBA00023136"/>
    </source>
</evidence>